<dbReference type="GO" id="GO:0012505">
    <property type="term" value="C:endomembrane system"/>
    <property type="evidence" value="ECO:0007669"/>
    <property type="project" value="UniProtKB-SubCell"/>
</dbReference>
<dbReference type="AlphaFoldDB" id="A0A4R6Z0J4"/>
<evidence type="ECO:0000313" key="9">
    <source>
        <dbReference type="EMBL" id="TDR45022.1"/>
    </source>
</evidence>
<dbReference type="GO" id="GO:0005506">
    <property type="term" value="F:iron ion binding"/>
    <property type="evidence" value="ECO:0007669"/>
    <property type="project" value="InterPro"/>
</dbReference>
<reference evidence="9 10" key="1">
    <citation type="submission" date="2019-03" db="EMBL/GenBank/DDBJ databases">
        <title>Genomic Encyclopedia of Type Strains, Phase IV (KMG-IV): sequencing the most valuable type-strain genomes for metagenomic binning, comparative biology and taxonomic classification.</title>
        <authorList>
            <person name="Goeker M."/>
        </authorList>
    </citation>
    <scope>NUCLEOTIDE SEQUENCE [LARGE SCALE GENOMIC DNA]</scope>
    <source>
        <strain evidence="9 10">DSM 21667</strain>
    </source>
</reference>
<comment type="caution">
    <text evidence="9">The sequence shown here is derived from an EMBL/GenBank/DDBJ whole genome shotgun (WGS) entry which is preliminary data.</text>
</comment>
<evidence type="ECO:0000256" key="4">
    <source>
        <dbReference type="ARBA" id="ARBA00023002"/>
    </source>
</evidence>
<dbReference type="RefSeq" id="WP_166654009.1">
    <property type="nucleotide sequence ID" value="NZ_SNZH01000005.1"/>
</dbReference>
<evidence type="ECO:0000256" key="1">
    <source>
        <dbReference type="ARBA" id="ARBA00004127"/>
    </source>
</evidence>
<accession>A0A4R6Z0J4</accession>
<dbReference type="EMBL" id="SNZH01000005">
    <property type="protein sequence ID" value="TDR45022.1"/>
    <property type="molecule type" value="Genomic_DNA"/>
</dbReference>
<feature type="transmembrane region" description="Helical" evidence="7">
    <location>
        <begin position="39"/>
        <end position="62"/>
    </location>
</feature>
<keyword evidence="10" id="KW-1185">Reference proteome</keyword>
<keyword evidence="4" id="KW-0560">Oxidoreductase</keyword>
<name>A0A4R6Z0J4_9GAMM</name>
<evidence type="ECO:0000256" key="7">
    <source>
        <dbReference type="SAM" id="Phobius"/>
    </source>
</evidence>
<sequence>MHQGWYLPLIAFVLLAWLERRRRDPAALRYARSDWLLNLAGLAVQGVLVPLAGFFIATRVLAEHLPGLAGVLPLGWFGAFLLNFVVVDFLYYWQHRLFHRVPFLWAMHRCHHASPTVDVWATSRNALAINFLFVYLLLNPLLGFLCDAPDGFFVAAGLTAALDLWRHSRLPVSAGLGRLLVTPWHHHLHHSPEGAGSNYGANLMLWDRCFGTAREASAYPRRYGLNAAPGAWRQFLFPW</sequence>
<evidence type="ECO:0000256" key="6">
    <source>
        <dbReference type="ARBA" id="ARBA00023136"/>
    </source>
</evidence>
<dbReference type="InterPro" id="IPR051689">
    <property type="entry name" value="Sterol_desaturase/TMEM195"/>
</dbReference>
<dbReference type="Pfam" id="PF04116">
    <property type="entry name" value="FA_hydroxylase"/>
    <property type="match status" value="1"/>
</dbReference>
<dbReference type="GO" id="GO:0016020">
    <property type="term" value="C:membrane"/>
    <property type="evidence" value="ECO:0007669"/>
    <property type="project" value="GOC"/>
</dbReference>
<evidence type="ECO:0000256" key="2">
    <source>
        <dbReference type="ARBA" id="ARBA00022692"/>
    </source>
</evidence>
<proteinExistence type="predicted"/>
<evidence type="ECO:0000259" key="8">
    <source>
        <dbReference type="Pfam" id="PF04116"/>
    </source>
</evidence>
<feature type="transmembrane region" description="Helical" evidence="7">
    <location>
        <begin position="74"/>
        <end position="93"/>
    </location>
</feature>
<feature type="domain" description="Fatty acid hydroxylase" evidence="8">
    <location>
        <begin position="80"/>
        <end position="212"/>
    </location>
</feature>
<dbReference type="InterPro" id="IPR006694">
    <property type="entry name" value="Fatty_acid_hydroxylase"/>
</dbReference>
<comment type="subcellular location">
    <subcellularLocation>
        <location evidence="1">Endomembrane system</location>
        <topology evidence="1">Multi-pass membrane protein</topology>
    </subcellularLocation>
</comment>
<dbReference type="GO" id="GO:0006643">
    <property type="term" value="P:membrane lipid metabolic process"/>
    <property type="evidence" value="ECO:0007669"/>
    <property type="project" value="TreeGrafter"/>
</dbReference>
<evidence type="ECO:0000313" key="10">
    <source>
        <dbReference type="Proteomes" id="UP000295293"/>
    </source>
</evidence>
<feature type="transmembrane region" description="Helical" evidence="7">
    <location>
        <begin position="127"/>
        <end position="146"/>
    </location>
</feature>
<dbReference type="GO" id="GO:0050479">
    <property type="term" value="F:glyceryl-ether monooxygenase activity"/>
    <property type="evidence" value="ECO:0007669"/>
    <property type="project" value="TreeGrafter"/>
</dbReference>
<protein>
    <submittedName>
        <fullName evidence="9">Sterol desaturase/sphingolipid hydroxylase (Fatty acid hydroxylase superfamily)</fullName>
    </submittedName>
</protein>
<gene>
    <name evidence="9" type="ORF">DFR29_105205</name>
</gene>
<dbReference type="GO" id="GO:0008610">
    <property type="term" value="P:lipid biosynthetic process"/>
    <property type="evidence" value="ECO:0007669"/>
    <property type="project" value="InterPro"/>
</dbReference>
<dbReference type="PANTHER" id="PTHR21624:SF1">
    <property type="entry name" value="ALKYLGLYCEROL MONOOXYGENASE"/>
    <property type="match status" value="1"/>
</dbReference>
<keyword evidence="5" id="KW-0443">Lipid metabolism</keyword>
<keyword evidence="6 7" id="KW-0472">Membrane</keyword>
<organism evidence="9 10">
    <name type="scientific">Tahibacter aquaticus</name>
    <dbReference type="NCBI Taxonomy" id="520092"/>
    <lineage>
        <taxon>Bacteria</taxon>
        <taxon>Pseudomonadati</taxon>
        <taxon>Pseudomonadota</taxon>
        <taxon>Gammaproteobacteria</taxon>
        <taxon>Lysobacterales</taxon>
        <taxon>Rhodanobacteraceae</taxon>
        <taxon>Tahibacter</taxon>
    </lineage>
</organism>
<evidence type="ECO:0000256" key="3">
    <source>
        <dbReference type="ARBA" id="ARBA00022989"/>
    </source>
</evidence>
<dbReference type="Proteomes" id="UP000295293">
    <property type="component" value="Unassembled WGS sequence"/>
</dbReference>
<dbReference type="PANTHER" id="PTHR21624">
    <property type="entry name" value="STEROL DESATURASE-RELATED PROTEIN"/>
    <property type="match status" value="1"/>
</dbReference>
<keyword evidence="3 7" id="KW-1133">Transmembrane helix</keyword>
<keyword evidence="2 7" id="KW-0812">Transmembrane</keyword>
<evidence type="ECO:0000256" key="5">
    <source>
        <dbReference type="ARBA" id="ARBA00023098"/>
    </source>
</evidence>